<dbReference type="EMBL" id="BSDX01000001">
    <property type="protein sequence ID" value="GLI54168.1"/>
    <property type="molecule type" value="Genomic_DNA"/>
</dbReference>
<dbReference type="AlphaFoldDB" id="A0A9W6LLB8"/>
<keyword evidence="3" id="KW-1185">Reference proteome</keyword>
<dbReference type="Proteomes" id="UP001144297">
    <property type="component" value="Unassembled WGS sequence"/>
</dbReference>
<protein>
    <submittedName>
        <fullName evidence="2">HicB family protein</fullName>
    </submittedName>
</protein>
<dbReference type="PANTHER" id="PTHR34504">
    <property type="entry name" value="ANTITOXIN HICB"/>
    <property type="match status" value="1"/>
</dbReference>
<dbReference type="InterPro" id="IPR051404">
    <property type="entry name" value="TA_system_antitoxin"/>
</dbReference>
<evidence type="ECO:0000313" key="3">
    <source>
        <dbReference type="Proteomes" id="UP001144297"/>
    </source>
</evidence>
<comment type="caution">
    <text evidence="2">The sequence shown here is derived from an EMBL/GenBank/DDBJ whole genome shotgun (WGS) entry which is preliminary data.</text>
</comment>
<reference evidence="2" key="1">
    <citation type="submission" date="2022-12" db="EMBL/GenBank/DDBJ databases">
        <title>Reference genome sequencing for broad-spectrum identification of bacterial and archaeal isolates by mass spectrometry.</title>
        <authorList>
            <person name="Sekiguchi Y."/>
            <person name="Tourlousse D.M."/>
        </authorList>
    </citation>
    <scope>NUCLEOTIDE SEQUENCE</scope>
    <source>
        <strain evidence="2">TSL-P1</strain>
    </source>
</reference>
<sequence length="72" mass="8309">MRFKVVIIYDPEYNGYVVDVPELVGCMSQGKTIDEALDNIKDAIRGWIEVEKKHGRFDVFEEKEVFLGEVTV</sequence>
<evidence type="ECO:0000313" key="2">
    <source>
        <dbReference type="EMBL" id="GLI54168.1"/>
    </source>
</evidence>
<accession>A0A9W6LLB8</accession>
<evidence type="ECO:0000259" key="1">
    <source>
        <dbReference type="Pfam" id="PF15919"/>
    </source>
</evidence>
<name>A0A9W6LLB8_9BACT</name>
<feature type="domain" description="HicB-like antitoxin of toxin-antitoxin system" evidence="1">
    <location>
        <begin position="7"/>
        <end position="51"/>
    </location>
</feature>
<gene>
    <name evidence="2" type="ORF">TISLANDTSLP1_18610</name>
</gene>
<dbReference type="Pfam" id="PF15919">
    <property type="entry name" value="HicB_lk_antitox"/>
    <property type="match status" value="1"/>
</dbReference>
<dbReference type="PANTHER" id="PTHR34504:SF2">
    <property type="entry name" value="UPF0150 PROTEIN SSL0259"/>
    <property type="match status" value="1"/>
</dbReference>
<dbReference type="InterPro" id="IPR035069">
    <property type="entry name" value="TTHA1013/TTHA0281-like"/>
</dbReference>
<dbReference type="Gene3D" id="3.30.160.250">
    <property type="match status" value="1"/>
</dbReference>
<dbReference type="SUPFAM" id="SSF143100">
    <property type="entry name" value="TTHA1013/TTHA0281-like"/>
    <property type="match status" value="1"/>
</dbReference>
<proteinExistence type="predicted"/>
<dbReference type="InterPro" id="IPR031807">
    <property type="entry name" value="HicB-like"/>
</dbReference>
<organism evidence="2 3">
    <name type="scientific">Thermodesulfovibrio yellowstonii</name>
    <dbReference type="NCBI Taxonomy" id="28262"/>
    <lineage>
        <taxon>Bacteria</taxon>
        <taxon>Pseudomonadati</taxon>
        <taxon>Nitrospirota</taxon>
        <taxon>Thermodesulfovibrionia</taxon>
        <taxon>Thermodesulfovibrionales</taxon>
        <taxon>Thermodesulfovibrionaceae</taxon>
        <taxon>Thermodesulfovibrio</taxon>
    </lineage>
</organism>